<gene>
    <name evidence="1" type="ORF">LOC62_04G005319</name>
</gene>
<proteinExistence type="predicted"/>
<evidence type="ECO:0000313" key="2">
    <source>
        <dbReference type="Proteomes" id="UP000827549"/>
    </source>
</evidence>
<reference evidence="1" key="1">
    <citation type="submission" date="2023-10" db="EMBL/GenBank/DDBJ databases">
        <authorList>
            <person name="Noh H."/>
        </authorList>
    </citation>
    <scope>NUCLEOTIDE SEQUENCE</scope>
    <source>
        <strain evidence="1">DUCC4014</strain>
    </source>
</reference>
<dbReference type="AlphaFoldDB" id="A0AAF0Y7T5"/>
<dbReference type="EMBL" id="CP086717">
    <property type="protein sequence ID" value="WOO81798.1"/>
    <property type="molecule type" value="Genomic_DNA"/>
</dbReference>
<dbReference type="GeneID" id="87808548"/>
<name>A0AAF0Y7T5_9TREE</name>
<dbReference type="Proteomes" id="UP000827549">
    <property type="component" value="Chromosome 4"/>
</dbReference>
<dbReference type="RefSeq" id="XP_062627830.1">
    <property type="nucleotide sequence ID" value="XM_062771846.1"/>
</dbReference>
<accession>A0AAF0Y7T5</accession>
<organism evidence="1 2">
    <name type="scientific">Vanrija pseudolonga</name>
    <dbReference type="NCBI Taxonomy" id="143232"/>
    <lineage>
        <taxon>Eukaryota</taxon>
        <taxon>Fungi</taxon>
        <taxon>Dikarya</taxon>
        <taxon>Basidiomycota</taxon>
        <taxon>Agaricomycotina</taxon>
        <taxon>Tremellomycetes</taxon>
        <taxon>Trichosporonales</taxon>
        <taxon>Trichosporonaceae</taxon>
        <taxon>Vanrija</taxon>
    </lineage>
</organism>
<evidence type="ECO:0000313" key="1">
    <source>
        <dbReference type="EMBL" id="WOO81798.1"/>
    </source>
</evidence>
<sequence length="124" mass="13977">MLQEVVIVLWPDTIWFTNADGTKALGVPGLLRALANVPYDTDRLIIVGLEDVSDPGDNTELPWAARKQTILDEVEANKQLRCPNFQIHALTRQECWASLGPGDKTIIGTWYAESRPWNQPRVEH</sequence>
<keyword evidence="2" id="KW-1185">Reference proteome</keyword>
<protein>
    <submittedName>
        <fullName evidence="1">Uncharacterized protein</fullName>
    </submittedName>
</protein>